<sequence length="540" mass="59316">ILSAPVILQETYVQKIVSVDQTKVVENVPDALAGYIPPVLLTSPTSVNVTLINKKSWRAEQAVVLFSSVASASDNTEELSESILQGFTCSSVQKLPRSKVTQLVRACRPRAGRNKVFLKEPQLTCMYNYMKDDSSLNFTDLPADMLLYYSYEKVQKVNCRSYFTALGGADFSVLSSILNRQSILFQNAQNCLGISGLSLNSTQVEVLGNMACTLDSTYIQNSDPLILEKLKNCGDLSDSQVTAIQTLLYTGNTTYGNRSSWNVDTLNKLGILPLYLKRDFWNQISSTTKKTFLKSFIPFLRKQKIQILKLKRFFTEFNINFKVSGRCANSRLTCTTGNITEATIADPSFPLGYDSTQFDACLEITILKDNLAAITDKVVDTSFQTVILNKLNQLYPSGLPESVVQLLGSTSRVATVSDISKWNITTIDTLSSLMNSDNGDWTSDQSKAVIMKYLSVPGNALGTDEINAVGSNLCSLDVSVLKTITADSLRKANSVNVSSCSIDQKSALYSVANSSFSTQRSDPTAFYQLISSYLVTSGPK</sequence>
<evidence type="ECO:0000256" key="3">
    <source>
        <dbReference type="ARBA" id="ARBA00022729"/>
    </source>
</evidence>
<proteinExistence type="inferred from homology"/>
<keyword evidence="8" id="KW-1185">Reference proteome</keyword>
<evidence type="ECO:0000256" key="1">
    <source>
        <dbReference type="ARBA" id="ARBA00004370"/>
    </source>
</evidence>
<keyword evidence="6" id="KW-0325">Glycoprotein</keyword>
<keyword evidence="5" id="KW-0472">Membrane</keyword>
<reference evidence="7 8" key="1">
    <citation type="submission" date="2020-10" db="EMBL/GenBank/DDBJ databases">
        <title>Pygocentrus nattereri (red-bellied piranha) genome, fPygNat1, primary haplotype.</title>
        <authorList>
            <person name="Myers G."/>
            <person name="Meyer A."/>
            <person name="Karagic N."/>
            <person name="Pippel M."/>
            <person name="Winkler S."/>
            <person name="Tracey A."/>
            <person name="Wood J."/>
            <person name="Formenti G."/>
            <person name="Howe K."/>
            <person name="Fedrigo O."/>
            <person name="Jarvis E.D."/>
        </authorList>
    </citation>
    <scope>NUCLEOTIDE SEQUENCE [LARGE SCALE GENOMIC DNA]</scope>
</reference>
<dbReference type="AlphaFoldDB" id="A0A3B4EJ95"/>
<dbReference type="Ensembl" id="ENSPNAT00000029691.2">
    <property type="protein sequence ID" value="ENSPNAP00000035945.2"/>
    <property type="gene ID" value="ENSPNAG00000004055.2"/>
</dbReference>
<dbReference type="GO" id="GO:0009986">
    <property type="term" value="C:cell surface"/>
    <property type="evidence" value="ECO:0007669"/>
    <property type="project" value="TreeGrafter"/>
</dbReference>
<comment type="subcellular location">
    <subcellularLocation>
        <location evidence="1">Membrane</location>
    </subcellularLocation>
</comment>
<reference evidence="7" key="2">
    <citation type="submission" date="2025-08" db="UniProtKB">
        <authorList>
            <consortium name="Ensembl"/>
        </authorList>
    </citation>
    <scope>IDENTIFICATION</scope>
</reference>
<name>A0A3B4EJ95_PYGNA</name>
<dbReference type="PANTHER" id="PTHR23412">
    <property type="entry name" value="STEREOCILIN RELATED"/>
    <property type="match status" value="1"/>
</dbReference>
<reference evidence="7" key="3">
    <citation type="submission" date="2025-09" db="UniProtKB">
        <authorList>
            <consortium name="Ensembl"/>
        </authorList>
    </citation>
    <scope>IDENTIFICATION</scope>
</reference>
<keyword evidence="4" id="KW-0130">Cell adhesion</keyword>
<dbReference type="GeneTree" id="ENSGT00950000182957"/>
<evidence type="ECO:0000256" key="2">
    <source>
        <dbReference type="ARBA" id="ARBA00011016"/>
    </source>
</evidence>
<evidence type="ECO:0000256" key="5">
    <source>
        <dbReference type="ARBA" id="ARBA00023136"/>
    </source>
</evidence>
<organism evidence="7 8">
    <name type="scientific">Pygocentrus nattereri</name>
    <name type="common">Red-bellied piranha</name>
    <dbReference type="NCBI Taxonomy" id="42514"/>
    <lineage>
        <taxon>Eukaryota</taxon>
        <taxon>Metazoa</taxon>
        <taxon>Chordata</taxon>
        <taxon>Craniata</taxon>
        <taxon>Vertebrata</taxon>
        <taxon>Euteleostomi</taxon>
        <taxon>Actinopterygii</taxon>
        <taxon>Neopterygii</taxon>
        <taxon>Teleostei</taxon>
        <taxon>Ostariophysi</taxon>
        <taxon>Characiformes</taxon>
        <taxon>Characoidei</taxon>
        <taxon>Pygocentrus</taxon>
    </lineage>
</organism>
<dbReference type="GO" id="GO:0016020">
    <property type="term" value="C:membrane"/>
    <property type="evidence" value="ECO:0007669"/>
    <property type="project" value="UniProtKB-SubCell"/>
</dbReference>
<dbReference type="Pfam" id="PF06060">
    <property type="entry name" value="Mesothelin"/>
    <property type="match status" value="1"/>
</dbReference>
<evidence type="ECO:0000256" key="4">
    <source>
        <dbReference type="ARBA" id="ARBA00022889"/>
    </source>
</evidence>
<keyword evidence="3" id="KW-0732">Signal</keyword>
<protein>
    <submittedName>
        <fullName evidence="7">Uncharacterized protein</fullName>
    </submittedName>
</protein>
<comment type="similarity">
    <text evidence="2">Belongs to the mesothelin family.</text>
</comment>
<dbReference type="OMA" id="CRAFTHR"/>
<accession>A0A3B4EJ95</accession>
<dbReference type="InterPro" id="IPR026664">
    <property type="entry name" value="Stereocilin-rel"/>
</dbReference>
<evidence type="ECO:0000313" key="8">
    <source>
        <dbReference type="Proteomes" id="UP001501920"/>
    </source>
</evidence>
<dbReference type="STRING" id="42514.ENSPNAP00000035945"/>
<dbReference type="Proteomes" id="UP001501920">
    <property type="component" value="Chromosome 12"/>
</dbReference>
<dbReference type="InterPro" id="IPR010335">
    <property type="entry name" value="Mesothelin"/>
</dbReference>
<dbReference type="GO" id="GO:0007160">
    <property type="term" value="P:cell-matrix adhesion"/>
    <property type="evidence" value="ECO:0007669"/>
    <property type="project" value="TreeGrafter"/>
</dbReference>
<evidence type="ECO:0000313" key="7">
    <source>
        <dbReference type="Ensembl" id="ENSPNAP00000035945.2"/>
    </source>
</evidence>
<evidence type="ECO:0000256" key="6">
    <source>
        <dbReference type="ARBA" id="ARBA00023180"/>
    </source>
</evidence>
<dbReference type="PANTHER" id="PTHR23412:SF6">
    <property type="entry name" value="MESOTHELIN"/>
    <property type="match status" value="1"/>
</dbReference>